<dbReference type="KEGG" id="cpas:Clopa_1782"/>
<dbReference type="STRING" id="86416.Clopa_1782"/>
<dbReference type="HOGENOM" id="CLU_926540_0_0_9"/>
<dbReference type="PATRIC" id="fig|86416.3.peg.1758"/>
<evidence type="ECO:0000313" key="2">
    <source>
        <dbReference type="Proteomes" id="UP000013523"/>
    </source>
</evidence>
<reference evidence="1 2" key="1">
    <citation type="submission" date="2012-01" db="EMBL/GenBank/DDBJ databases">
        <title>Complete sequence of chromosome of Clostridium pasteurianum BC1.</title>
        <authorList>
            <consortium name="US DOE Joint Genome Institute"/>
            <person name="Lucas S."/>
            <person name="Han J."/>
            <person name="Lapidus A."/>
            <person name="Cheng J.-F."/>
            <person name="Goodwin L."/>
            <person name="Pitluck S."/>
            <person name="Peters L."/>
            <person name="Mikhailova N."/>
            <person name="Teshima H."/>
            <person name="Detter J.C."/>
            <person name="Han C."/>
            <person name="Tapia R."/>
            <person name="Land M."/>
            <person name="Hauser L."/>
            <person name="Kyrpides N."/>
            <person name="Ivanova N."/>
            <person name="Pagani I."/>
            <person name="Dunn J."/>
            <person name="Taghavi S."/>
            <person name="Francis A."/>
            <person name="van der Lelie D."/>
            <person name="Woyke T."/>
        </authorList>
    </citation>
    <scope>NUCLEOTIDE SEQUENCE [LARGE SCALE GENOMIC DNA]</scope>
    <source>
        <strain evidence="1 2">BC1</strain>
    </source>
</reference>
<dbReference type="Proteomes" id="UP000013523">
    <property type="component" value="Chromosome"/>
</dbReference>
<dbReference type="EMBL" id="CP003261">
    <property type="protein sequence ID" value="AGK96693.1"/>
    <property type="molecule type" value="Genomic_DNA"/>
</dbReference>
<accession>R4K295</accession>
<organism evidence="1 2">
    <name type="scientific">Clostridium pasteurianum BC1</name>
    <dbReference type="NCBI Taxonomy" id="86416"/>
    <lineage>
        <taxon>Bacteria</taxon>
        <taxon>Bacillati</taxon>
        <taxon>Bacillota</taxon>
        <taxon>Clostridia</taxon>
        <taxon>Eubacteriales</taxon>
        <taxon>Clostridiaceae</taxon>
        <taxon>Clostridium</taxon>
    </lineage>
</organism>
<gene>
    <name evidence="1" type="ORF">Clopa_1782</name>
</gene>
<name>R4K295_CLOPA</name>
<evidence type="ECO:0000313" key="1">
    <source>
        <dbReference type="EMBL" id="AGK96693.1"/>
    </source>
</evidence>
<dbReference type="AlphaFoldDB" id="R4K295"/>
<proteinExistence type="predicted"/>
<sequence length="300" mass="35620">MKIEELRDDIGKCKFYIQNYDVNSCPFFDDYFANNAFYNTMKEIELLENIQNIIKTPNSRNAIAQWFIAIESYISSILKIACIKKTEYDFNVLKKKQLKERISKLIELLGFDKDEIYKNNININKLNEFCCFRNELFHDRYNNNEQIYKHTKFSNNVYMLNQVDVIQALIISLEILNLFRFCFVNLDLMPSIVISLGDTFIYEKLDVLYKKLILPCWLDVLDKHKLTSDIETTLKVTYLPITNAFDSSDISLIIKANSEINYGFELNRTSICKNRFERLKEKYHIDEGSFQIPNYSRNEY</sequence>
<protein>
    <submittedName>
        <fullName evidence="1">Uncharacterized protein</fullName>
    </submittedName>
</protein>
<dbReference type="OrthoDB" id="1492911at2"/>
<dbReference type="eggNOG" id="ENOG5033YRK">
    <property type="taxonomic scope" value="Bacteria"/>
</dbReference>
<keyword evidence="2" id="KW-1185">Reference proteome</keyword>
<dbReference type="RefSeq" id="WP_015615011.1">
    <property type="nucleotide sequence ID" value="NC_021182.1"/>
</dbReference>